<evidence type="ECO:0000313" key="2">
    <source>
        <dbReference type="Proteomes" id="UP000766698"/>
    </source>
</evidence>
<keyword evidence="2" id="KW-1185">Reference proteome</keyword>
<dbReference type="Gene3D" id="3.20.20.190">
    <property type="entry name" value="Phosphatidylinositol (PI) phosphodiesterase"/>
    <property type="match status" value="1"/>
</dbReference>
<protein>
    <submittedName>
        <fullName evidence="1">Uncharacterized protein</fullName>
    </submittedName>
</protein>
<name>A0ABR6EM63_9ACTN</name>
<dbReference type="EMBL" id="WMLF01000487">
    <property type="protein sequence ID" value="MBB1246424.1"/>
    <property type="molecule type" value="Genomic_DNA"/>
</dbReference>
<comment type="caution">
    <text evidence="1">The sequence shown here is derived from an EMBL/GenBank/DDBJ whole genome shotgun (WGS) entry which is preliminary data.</text>
</comment>
<sequence length="92" mass="10359">KWDAFQRHLDASAAEGPHTTRLAVNYLSTTGGDLIPSPRRYAEYLNPRLSARLTDEHRRGARPHYGALLLDFADTVTPGLVQHVYQLNDFPT</sequence>
<accession>A0ABR6EM63</accession>
<dbReference type="InterPro" id="IPR017946">
    <property type="entry name" value="PLC-like_Pdiesterase_TIM-brl"/>
</dbReference>
<reference evidence="2" key="1">
    <citation type="journal article" date="2020" name="Syst. Appl. Microbiol.">
        <title>Streptomyces alkaliterrae sp. nov., isolated from an alkaline soil, and emended descriptions of Streptomyces alkaliphilus, Streptomyces calidiresistens and Streptomyces durbertensis.</title>
        <authorList>
            <person name="Swiecimska M."/>
            <person name="Golinska P."/>
            <person name="Nouioui I."/>
            <person name="Wypij M."/>
            <person name="Rai M."/>
            <person name="Sangal V."/>
            <person name="Goodfellow M."/>
        </authorList>
    </citation>
    <scope>NUCLEOTIDE SEQUENCE [LARGE SCALE GENOMIC DNA]</scope>
    <source>
        <strain evidence="2">DSM 104538</strain>
    </source>
</reference>
<dbReference type="RefSeq" id="WP_182857684.1">
    <property type="nucleotide sequence ID" value="NZ_WMLF01000487.1"/>
</dbReference>
<feature type="non-terminal residue" evidence="1">
    <location>
        <position position="1"/>
    </location>
</feature>
<dbReference type="Proteomes" id="UP000766698">
    <property type="component" value="Unassembled WGS sequence"/>
</dbReference>
<evidence type="ECO:0000313" key="1">
    <source>
        <dbReference type="EMBL" id="MBB1246424.1"/>
    </source>
</evidence>
<organism evidence="1 2">
    <name type="scientific">Streptomyces durbertensis</name>
    <dbReference type="NCBI Taxonomy" id="2448886"/>
    <lineage>
        <taxon>Bacteria</taxon>
        <taxon>Bacillati</taxon>
        <taxon>Actinomycetota</taxon>
        <taxon>Actinomycetes</taxon>
        <taxon>Kitasatosporales</taxon>
        <taxon>Streptomycetaceae</taxon>
        <taxon>Streptomyces</taxon>
    </lineage>
</organism>
<gene>
    <name evidence="1" type="ORF">GL263_23130</name>
</gene>
<proteinExistence type="predicted"/>